<gene>
    <name evidence="1" type="ORF">ACFS29_02245</name>
</gene>
<reference evidence="2" key="1">
    <citation type="journal article" date="2019" name="Int. J. Syst. Evol. Microbiol.">
        <title>The Global Catalogue of Microorganisms (GCM) 10K type strain sequencing project: providing services to taxonomists for standard genome sequencing and annotation.</title>
        <authorList>
            <consortium name="The Broad Institute Genomics Platform"/>
            <consortium name="The Broad Institute Genome Sequencing Center for Infectious Disease"/>
            <person name="Wu L."/>
            <person name="Ma J."/>
        </authorList>
    </citation>
    <scope>NUCLEOTIDE SEQUENCE [LARGE SCALE GENOMIC DNA]</scope>
    <source>
        <strain evidence="2">KCTC 32514</strain>
    </source>
</reference>
<name>A0ABW5ZNA5_9FLAO</name>
<evidence type="ECO:0000313" key="2">
    <source>
        <dbReference type="Proteomes" id="UP001597548"/>
    </source>
</evidence>
<keyword evidence="2" id="KW-1185">Reference proteome</keyword>
<dbReference type="EMBL" id="JBHUOS010000001">
    <property type="protein sequence ID" value="MFD2914443.1"/>
    <property type="molecule type" value="Genomic_DNA"/>
</dbReference>
<dbReference type="RefSeq" id="WP_194507871.1">
    <property type="nucleotide sequence ID" value="NZ_JADILU010000003.1"/>
</dbReference>
<evidence type="ECO:0008006" key="3">
    <source>
        <dbReference type="Google" id="ProtNLM"/>
    </source>
</evidence>
<protein>
    <recommendedName>
        <fullName evidence="3">Lipoprotein</fullName>
    </recommendedName>
</protein>
<dbReference type="Proteomes" id="UP001597548">
    <property type="component" value="Unassembled WGS sequence"/>
</dbReference>
<organism evidence="1 2">
    <name type="scientific">Psychroserpens luteus</name>
    <dbReference type="NCBI Taxonomy" id="1434066"/>
    <lineage>
        <taxon>Bacteria</taxon>
        <taxon>Pseudomonadati</taxon>
        <taxon>Bacteroidota</taxon>
        <taxon>Flavobacteriia</taxon>
        <taxon>Flavobacteriales</taxon>
        <taxon>Flavobacteriaceae</taxon>
        <taxon>Psychroserpens</taxon>
    </lineage>
</organism>
<proteinExistence type="predicted"/>
<comment type="caution">
    <text evidence="1">The sequence shown here is derived from an EMBL/GenBank/DDBJ whole genome shotgun (WGS) entry which is preliminary data.</text>
</comment>
<sequence length="224" mass="25803">MKRLLTIISVIGISIYMTSCKSYSFKQSDTKILITPDSLGYIYILPNKQFGFMSHNGQSPFSDKHKVYDSWCGVRSYAINEQGSGKYILKKNKLLLKFTEPKSIIDSIYYKSLKPKTLRDSIKIKVIFKSYAGYGAEEGIGMSSKITSKNDVVNYDTRFDDFANLTISKTDLPLELIINGNYKFLIKDKIDQEIELFINEFKKFSDKDIKDKIYSTNTLIYQEN</sequence>
<evidence type="ECO:0000313" key="1">
    <source>
        <dbReference type="EMBL" id="MFD2914443.1"/>
    </source>
</evidence>
<accession>A0ABW5ZNA5</accession>